<gene>
    <name evidence="7" type="ORF">JI739_04465</name>
</gene>
<dbReference type="Proteomes" id="UP000613011">
    <property type="component" value="Unassembled WGS sequence"/>
</dbReference>
<comment type="caution">
    <text evidence="7">The sequence shown here is derived from an EMBL/GenBank/DDBJ whole genome shotgun (WGS) entry which is preliminary data.</text>
</comment>
<sequence>MERSTLTFAIAGALLAALGQVSFKWGATDRTALVEFVNPWILGGLLLYLGGTVAWILALSKTPLTVLYPFTALTYVLVYLLAVTLLGEGLSVRGLGGTVLVLMGLFLVAT</sequence>
<feature type="transmembrane region" description="Helical" evidence="6">
    <location>
        <begin position="39"/>
        <end position="59"/>
    </location>
</feature>
<comment type="subcellular location">
    <subcellularLocation>
        <location evidence="1">Cell membrane</location>
        <topology evidence="1">Multi-pass membrane protein</topology>
    </subcellularLocation>
</comment>
<evidence type="ECO:0000256" key="4">
    <source>
        <dbReference type="ARBA" id="ARBA00022989"/>
    </source>
</evidence>
<keyword evidence="3 6" id="KW-0812">Transmembrane</keyword>
<keyword evidence="2" id="KW-1003">Cell membrane</keyword>
<dbReference type="Gene3D" id="1.10.3730.20">
    <property type="match status" value="1"/>
</dbReference>
<evidence type="ECO:0000256" key="6">
    <source>
        <dbReference type="SAM" id="Phobius"/>
    </source>
</evidence>
<evidence type="ECO:0000256" key="1">
    <source>
        <dbReference type="ARBA" id="ARBA00004651"/>
    </source>
</evidence>
<accession>A0A936ZLQ5</accession>
<dbReference type="PANTHER" id="PTHR30561:SF9">
    <property type="entry name" value="4-AMINO-4-DEOXY-L-ARABINOSE-PHOSPHOUNDECAPRENOL FLIPPASE SUBUNIT ARNF-RELATED"/>
    <property type="match status" value="1"/>
</dbReference>
<evidence type="ECO:0000313" key="8">
    <source>
        <dbReference type="Proteomes" id="UP000613011"/>
    </source>
</evidence>
<dbReference type="RefSeq" id="WP_201682612.1">
    <property type="nucleotide sequence ID" value="NZ_JAEQNA010000001.1"/>
</dbReference>
<evidence type="ECO:0000313" key="7">
    <source>
        <dbReference type="EMBL" id="MBL0419598.1"/>
    </source>
</evidence>
<name>A0A936ZLQ5_9BURK</name>
<dbReference type="GO" id="GO:0005886">
    <property type="term" value="C:plasma membrane"/>
    <property type="evidence" value="ECO:0007669"/>
    <property type="project" value="UniProtKB-SubCell"/>
</dbReference>
<dbReference type="PANTHER" id="PTHR30561">
    <property type="entry name" value="SMR FAMILY PROTON-DEPENDENT DRUG EFFLUX TRANSPORTER SUGE"/>
    <property type="match status" value="1"/>
</dbReference>
<evidence type="ECO:0000256" key="2">
    <source>
        <dbReference type="ARBA" id="ARBA00022475"/>
    </source>
</evidence>
<keyword evidence="8" id="KW-1185">Reference proteome</keyword>
<dbReference type="InterPro" id="IPR000390">
    <property type="entry name" value="Small_drug/metabolite_transptr"/>
</dbReference>
<feature type="transmembrane region" description="Helical" evidence="6">
    <location>
        <begin position="66"/>
        <end position="86"/>
    </location>
</feature>
<dbReference type="SUPFAM" id="SSF103481">
    <property type="entry name" value="Multidrug resistance efflux transporter EmrE"/>
    <property type="match status" value="1"/>
</dbReference>
<reference evidence="7" key="1">
    <citation type="submission" date="2021-01" db="EMBL/GenBank/DDBJ databases">
        <title>Ramlibacter sp. strain AW1 16S ribosomal RNA gene Genome sequencing and assembly.</title>
        <authorList>
            <person name="Kang M."/>
        </authorList>
    </citation>
    <scope>NUCLEOTIDE SEQUENCE</scope>
    <source>
        <strain evidence="7">AW1</strain>
    </source>
</reference>
<dbReference type="EMBL" id="JAEQNA010000001">
    <property type="protein sequence ID" value="MBL0419598.1"/>
    <property type="molecule type" value="Genomic_DNA"/>
</dbReference>
<dbReference type="InterPro" id="IPR037185">
    <property type="entry name" value="EmrE-like"/>
</dbReference>
<dbReference type="AlphaFoldDB" id="A0A936ZLQ5"/>
<evidence type="ECO:0000256" key="5">
    <source>
        <dbReference type="ARBA" id="ARBA00023136"/>
    </source>
</evidence>
<dbReference type="GO" id="GO:0022857">
    <property type="term" value="F:transmembrane transporter activity"/>
    <property type="evidence" value="ECO:0007669"/>
    <property type="project" value="InterPro"/>
</dbReference>
<keyword evidence="5 6" id="KW-0472">Membrane</keyword>
<feature type="transmembrane region" description="Helical" evidence="6">
    <location>
        <begin position="92"/>
        <end position="109"/>
    </location>
</feature>
<proteinExistence type="predicted"/>
<organism evidence="7 8">
    <name type="scientific">Ramlibacter aurantiacus</name>
    <dbReference type="NCBI Taxonomy" id="2801330"/>
    <lineage>
        <taxon>Bacteria</taxon>
        <taxon>Pseudomonadati</taxon>
        <taxon>Pseudomonadota</taxon>
        <taxon>Betaproteobacteria</taxon>
        <taxon>Burkholderiales</taxon>
        <taxon>Comamonadaceae</taxon>
        <taxon>Ramlibacter</taxon>
    </lineage>
</organism>
<evidence type="ECO:0000256" key="3">
    <source>
        <dbReference type="ARBA" id="ARBA00022692"/>
    </source>
</evidence>
<protein>
    <submittedName>
        <fullName evidence="7">EamA family transporter</fullName>
    </submittedName>
</protein>
<keyword evidence="4 6" id="KW-1133">Transmembrane helix</keyword>